<dbReference type="EMBL" id="CP104758">
    <property type="protein sequence ID" value="WBG92832.1"/>
    <property type="molecule type" value="Genomic_DNA"/>
</dbReference>
<dbReference type="Proteomes" id="UP001211544">
    <property type="component" value="Chromosome"/>
</dbReference>
<evidence type="ECO:0000313" key="1">
    <source>
        <dbReference type="EMBL" id="WBG92832.1"/>
    </source>
</evidence>
<dbReference type="KEGG" id="kpie:N5580_05410"/>
<proteinExistence type="predicted"/>
<name>A0AAJ5QLQ6_9GAMM</name>
<protein>
    <submittedName>
        <fullName evidence="1">Uncharacterized protein</fullName>
    </submittedName>
</protein>
<organism evidence="1 2">
    <name type="scientific">Pantoea piersonii</name>
    <dbReference type="NCBI Taxonomy" id="2364647"/>
    <lineage>
        <taxon>Bacteria</taxon>
        <taxon>Pseudomonadati</taxon>
        <taxon>Pseudomonadota</taxon>
        <taxon>Gammaproteobacteria</taxon>
        <taxon>Enterobacterales</taxon>
        <taxon>Erwiniaceae</taxon>
        <taxon>Pantoea</taxon>
    </lineage>
</organism>
<reference evidence="1 2" key="1">
    <citation type="journal article" date="2022" name="J Glob Antimicrob Resist">
        <title>First complete genome of a multidrug resistant strain of the novel human pathogen Kalamiella piersonii (GABEKP28) identified in human saliva.</title>
        <authorList>
            <person name="McDonagh F."/>
            <person name="Singh N.K."/>
            <person name="Venkateswaran K."/>
            <person name="Lonappan A.M."/>
            <person name="Hallahan B."/>
            <person name="Tuohy A."/>
            <person name="Burke L."/>
            <person name="Kovarova A."/>
            <person name="Miliotis G."/>
        </authorList>
    </citation>
    <scope>NUCLEOTIDE SEQUENCE [LARGE SCALE GENOMIC DNA]</scope>
    <source>
        <strain evidence="1 2">GABEKP28</strain>
    </source>
</reference>
<sequence length="42" mass="4707">MIDSELHTRRLNATPRGVGVMCDFFVVKAENSSFTQQTVFCA</sequence>
<dbReference type="RefSeq" id="WP_257025866.1">
    <property type="nucleotide sequence ID" value="NZ_CP104758.1"/>
</dbReference>
<accession>A0AAJ5QLQ6</accession>
<evidence type="ECO:0000313" key="2">
    <source>
        <dbReference type="Proteomes" id="UP001211544"/>
    </source>
</evidence>
<dbReference type="AlphaFoldDB" id="A0AAJ5QLQ6"/>
<dbReference type="GeneID" id="78696243"/>
<gene>
    <name evidence="1" type="ORF">N5580_05410</name>
</gene>
<keyword evidence="2" id="KW-1185">Reference proteome</keyword>